<name>A0A9J5XPY4_SOLCO</name>
<dbReference type="OrthoDB" id="1306244at2759"/>
<protein>
    <recommendedName>
        <fullName evidence="1">Putative plant transposon protein domain-containing protein</fullName>
    </recommendedName>
</protein>
<reference evidence="2 3" key="1">
    <citation type="submission" date="2020-09" db="EMBL/GenBank/DDBJ databases">
        <title>De no assembly of potato wild relative species, Solanum commersonii.</title>
        <authorList>
            <person name="Cho K."/>
        </authorList>
    </citation>
    <scope>NUCLEOTIDE SEQUENCE [LARGE SCALE GENOMIC DNA]</scope>
    <source>
        <strain evidence="2">LZ3.2</strain>
        <tissue evidence="2">Leaf</tissue>
    </source>
</reference>
<evidence type="ECO:0000313" key="2">
    <source>
        <dbReference type="EMBL" id="KAG5590331.1"/>
    </source>
</evidence>
<dbReference type="PANTHER" id="PTHR33180">
    <property type="entry name" value="PHOTOSYSTEM II CP43 REACTION CENTER PROTEIN"/>
    <property type="match status" value="1"/>
</dbReference>
<sequence>MPSQSESILHHPNAACLGSIIAKERQNLGLIIEQEIALKAKQRQTSLPLPVLLLELCQRAGVPLDAKRYVEVTPTSSTDIRHIEAEYTRDEVDRRRVAPVNTSQRLMIILYTQR</sequence>
<dbReference type="EMBL" id="JACXVP010000008">
    <property type="protein sequence ID" value="KAG5590331.1"/>
    <property type="molecule type" value="Genomic_DNA"/>
</dbReference>
<dbReference type="InterPro" id="IPR046796">
    <property type="entry name" value="Transposase_32_dom"/>
</dbReference>
<keyword evidence="3" id="KW-1185">Reference proteome</keyword>
<evidence type="ECO:0000259" key="1">
    <source>
        <dbReference type="Pfam" id="PF20167"/>
    </source>
</evidence>
<evidence type="ECO:0000313" key="3">
    <source>
        <dbReference type="Proteomes" id="UP000824120"/>
    </source>
</evidence>
<accession>A0A9J5XPY4</accession>
<dbReference type="AlphaFoldDB" id="A0A9J5XPY4"/>
<dbReference type="PANTHER" id="PTHR33180:SF31">
    <property type="entry name" value="POLYPROTEIN PROTEIN"/>
    <property type="match status" value="1"/>
</dbReference>
<dbReference type="Proteomes" id="UP000824120">
    <property type="component" value="Chromosome 8"/>
</dbReference>
<dbReference type="Pfam" id="PF20167">
    <property type="entry name" value="Transposase_32"/>
    <property type="match status" value="1"/>
</dbReference>
<gene>
    <name evidence="2" type="ORF">H5410_040845</name>
</gene>
<proteinExistence type="predicted"/>
<comment type="caution">
    <text evidence="2">The sequence shown here is derived from an EMBL/GenBank/DDBJ whole genome shotgun (WGS) entry which is preliminary data.</text>
</comment>
<organism evidence="2 3">
    <name type="scientific">Solanum commersonii</name>
    <name type="common">Commerson's wild potato</name>
    <name type="synonym">Commerson's nightshade</name>
    <dbReference type="NCBI Taxonomy" id="4109"/>
    <lineage>
        <taxon>Eukaryota</taxon>
        <taxon>Viridiplantae</taxon>
        <taxon>Streptophyta</taxon>
        <taxon>Embryophyta</taxon>
        <taxon>Tracheophyta</taxon>
        <taxon>Spermatophyta</taxon>
        <taxon>Magnoliopsida</taxon>
        <taxon>eudicotyledons</taxon>
        <taxon>Gunneridae</taxon>
        <taxon>Pentapetalae</taxon>
        <taxon>asterids</taxon>
        <taxon>lamiids</taxon>
        <taxon>Solanales</taxon>
        <taxon>Solanaceae</taxon>
        <taxon>Solanoideae</taxon>
        <taxon>Solaneae</taxon>
        <taxon>Solanum</taxon>
    </lineage>
</organism>
<feature type="domain" description="Putative plant transposon protein" evidence="1">
    <location>
        <begin position="1"/>
        <end position="63"/>
    </location>
</feature>